<dbReference type="EMBL" id="DF977595">
    <property type="protein sequence ID" value="GAP82425.1"/>
    <property type="molecule type" value="Genomic_DNA"/>
</dbReference>
<feature type="region of interest" description="Disordered" evidence="1">
    <location>
        <begin position="1"/>
        <end position="23"/>
    </location>
</feature>
<feature type="compositionally biased region" description="Basic and acidic residues" evidence="1">
    <location>
        <begin position="41"/>
        <end position="56"/>
    </location>
</feature>
<feature type="region of interest" description="Disordered" evidence="1">
    <location>
        <begin position="315"/>
        <end position="361"/>
    </location>
</feature>
<accession>A0A1W2TAL9</accession>
<evidence type="ECO:0000313" key="3">
    <source>
        <dbReference type="Proteomes" id="UP000054516"/>
    </source>
</evidence>
<feature type="compositionally biased region" description="Polar residues" evidence="1">
    <location>
        <begin position="208"/>
        <end position="218"/>
    </location>
</feature>
<evidence type="ECO:0000256" key="1">
    <source>
        <dbReference type="SAM" id="MobiDB-lite"/>
    </source>
</evidence>
<sequence>MSFQTPNGSPTSQGGWPVGAVTRLPNGKEATYFNVGEDEMQERLRALQQERRRATPDDEPFEEEASPMPPRQQCVGLWASLADEETLDQVRHNIPCAWYQLYRVHALLQFVVSMAEKGTAWKGGSSLFGDGSNSHEELYHAHWRDLADSLCRILDRLGATKDEMRAHVEKIKLEDFWGEEQRHLEPVVAAEDQKYHDDMAEKARQAGRGTSSAPQQIFQLPAPQSPTPRALQDRHPREVANMTRHNTARQRTITGRVQRKTTTRRNAASAVAQGLPEESTNSSPVIGNSFASKAATGKSSKIAYGLNSDNILDNKTRSLRKKTKDQSNLRPASAGVIDGRVDTKRRRGAQRKITTSSLAVP</sequence>
<protein>
    <submittedName>
        <fullName evidence="2">Uncharacterized protein</fullName>
    </submittedName>
</protein>
<dbReference type="Proteomes" id="UP000054516">
    <property type="component" value="Unassembled WGS sequence"/>
</dbReference>
<dbReference type="AlphaFoldDB" id="A0A1W2TAL9"/>
<reference evidence="2" key="1">
    <citation type="submission" date="2016-03" db="EMBL/GenBank/DDBJ databases">
        <title>Draft genome sequence of Rosellinia necatrix.</title>
        <authorList>
            <person name="Kanematsu S."/>
        </authorList>
    </citation>
    <scope>NUCLEOTIDE SEQUENCE [LARGE SCALE GENOMIC DNA]</scope>
    <source>
        <strain evidence="2">W97</strain>
    </source>
</reference>
<organism evidence="2">
    <name type="scientific">Rosellinia necatrix</name>
    <name type="common">White root-rot fungus</name>
    <dbReference type="NCBI Taxonomy" id="77044"/>
    <lineage>
        <taxon>Eukaryota</taxon>
        <taxon>Fungi</taxon>
        <taxon>Dikarya</taxon>
        <taxon>Ascomycota</taxon>
        <taxon>Pezizomycotina</taxon>
        <taxon>Sordariomycetes</taxon>
        <taxon>Xylariomycetidae</taxon>
        <taxon>Xylariales</taxon>
        <taxon>Xylariaceae</taxon>
        <taxon>Rosellinia</taxon>
    </lineage>
</organism>
<proteinExistence type="predicted"/>
<dbReference type="OMA" id="HPREVAN"/>
<evidence type="ECO:0000313" key="2">
    <source>
        <dbReference type="EMBL" id="GAP82425.1"/>
    </source>
</evidence>
<dbReference type="OrthoDB" id="10500344at2759"/>
<feature type="compositionally biased region" description="Polar residues" evidence="1">
    <location>
        <begin position="243"/>
        <end position="255"/>
    </location>
</feature>
<keyword evidence="3" id="KW-1185">Reference proteome</keyword>
<name>A0A1W2TAL9_ROSNE</name>
<feature type="region of interest" description="Disordered" evidence="1">
    <location>
        <begin position="201"/>
        <end position="286"/>
    </location>
</feature>
<gene>
    <name evidence="2" type="ORF">SAMD00023353_15000010</name>
</gene>
<feature type="compositionally biased region" description="Polar residues" evidence="1">
    <location>
        <begin position="352"/>
        <end position="361"/>
    </location>
</feature>
<feature type="compositionally biased region" description="Polar residues" evidence="1">
    <location>
        <begin position="1"/>
        <end position="14"/>
    </location>
</feature>
<feature type="region of interest" description="Disordered" evidence="1">
    <location>
        <begin position="38"/>
        <end position="70"/>
    </location>
</feature>